<dbReference type="SUPFAM" id="SSF53098">
    <property type="entry name" value="Ribonuclease H-like"/>
    <property type="match status" value="1"/>
</dbReference>
<dbReference type="GO" id="GO:0008270">
    <property type="term" value="F:zinc ion binding"/>
    <property type="evidence" value="ECO:0007669"/>
    <property type="project" value="UniProtKB-KW"/>
</dbReference>
<dbReference type="InterPro" id="IPR001584">
    <property type="entry name" value="Integrase_cat-core"/>
</dbReference>
<keyword evidence="1" id="KW-0479">Metal-binding</keyword>
<dbReference type="InterPro" id="IPR008042">
    <property type="entry name" value="Retrotrans_Pao"/>
</dbReference>
<dbReference type="InterPro" id="IPR043502">
    <property type="entry name" value="DNA/RNA_pol_sf"/>
</dbReference>
<dbReference type="PROSITE" id="PS50994">
    <property type="entry name" value="INTEGRASE"/>
    <property type="match status" value="1"/>
</dbReference>
<evidence type="ECO:0000259" key="5">
    <source>
        <dbReference type="PROSITE" id="PS50994"/>
    </source>
</evidence>
<dbReference type="RefSeq" id="XP_018527098.1">
    <property type="nucleotide sequence ID" value="XM_018671582.2"/>
</dbReference>
<keyword evidence="2" id="KW-0175">Coiled coil</keyword>
<dbReference type="InterPro" id="IPR040676">
    <property type="entry name" value="DUF5641"/>
</dbReference>
<feature type="domain" description="CCHC-type" evidence="4">
    <location>
        <begin position="596"/>
        <end position="611"/>
    </location>
</feature>
<dbReference type="PANTHER" id="PTHR47331:SF5">
    <property type="entry name" value="RIBONUCLEASE H"/>
    <property type="match status" value="1"/>
</dbReference>
<reference evidence="7 8" key="1">
    <citation type="submission" date="2025-04" db="UniProtKB">
        <authorList>
            <consortium name="RefSeq"/>
        </authorList>
    </citation>
    <scope>IDENTIFICATION</scope>
    <source>
        <tissue evidence="7 8">Brain</tissue>
    </source>
</reference>
<dbReference type="RefSeq" id="XP_050925331.1">
    <property type="nucleotide sequence ID" value="XM_051069374.1"/>
</dbReference>
<dbReference type="PROSITE" id="PS50158">
    <property type="entry name" value="ZF_CCHC"/>
    <property type="match status" value="1"/>
</dbReference>
<evidence type="ECO:0000313" key="7">
    <source>
        <dbReference type="RefSeq" id="XP_018527098.1"/>
    </source>
</evidence>
<dbReference type="GO" id="GO:0015074">
    <property type="term" value="P:DNA integration"/>
    <property type="evidence" value="ECO:0007669"/>
    <property type="project" value="InterPro"/>
</dbReference>
<evidence type="ECO:0000313" key="8">
    <source>
        <dbReference type="RefSeq" id="XP_050925330.1"/>
    </source>
</evidence>
<evidence type="ECO:0000313" key="9">
    <source>
        <dbReference type="RefSeq" id="XP_050925331.1"/>
    </source>
</evidence>
<proteinExistence type="predicted"/>
<dbReference type="InterPro" id="IPR005312">
    <property type="entry name" value="DUF1759"/>
</dbReference>
<dbReference type="Pfam" id="PF03564">
    <property type="entry name" value="DUF1759"/>
    <property type="match status" value="1"/>
</dbReference>
<feature type="compositionally biased region" description="Acidic residues" evidence="3">
    <location>
        <begin position="1"/>
        <end position="10"/>
    </location>
</feature>
<dbReference type="Gene3D" id="3.30.420.10">
    <property type="entry name" value="Ribonuclease H-like superfamily/Ribonuclease H"/>
    <property type="match status" value="1"/>
</dbReference>
<dbReference type="Pfam" id="PF05380">
    <property type="entry name" value="Peptidase_A17"/>
    <property type="match status" value="1"/>
</dbReference>
<dbReference type="Proteomes" id="UP000694890">
    <property type="component" value="Unplaced"/>
</dbReference>
<dbReference type="RefSeq" id="XP_050925330.1">
    <property type="nucleotide sequence ID" value="XM_051069373.1"/>
</dbReference>
<evidence type="ECO:0000256" key="2">
    <source>
        <dbReference type="SAM" id="Coils"/>
    </source>
</evidence>
<keyword evidence="1" id="KW-0863">Zinc-finger</keyword>
<dbReference type="InterPro" id="IPR001878">
    <property type="entry name" value="Znf_CCHC"/>
</dbReference>
<dbReference type="SUPFAM" id="SSF56672">
    <property type="entry name" value="DNA/RNA polymerases"/>
    <property type="match status" value="1"/>
</dbReference>
<dbReference type="InterPro" id="IPR012337">
    <property type="entry name" value="RNaseH-like_sf"/>
</dbReference>
<sequence length="1972" mass="225326">MSPPTEETDNPTDTPLRSSSRERKLTEKGQEMHDQDIKKREKTFNKAYNSWKLVARETRTKLKTFCSLEDLNKLHEDIQAKYDAVKLQYEPILRNSNTTPEIVKKMDACGVLTMEIRDLISNRIETINEDYNDQLEKERVRETLNKNEYGSVFGLTKTETVSSFESLEKSSKHSGSASTHGSRVDAEAELAAKLEQSKAMEEIQAQQAHLHKLESEWKLKEAKMLSEMKQREVEMQQQLEQERAKLQQLQAEKEVAIAAARVRAYDSFEGFENHNEEINYKTSSACYKIKTEPQLNPDAASFQPHQAAPEMTMTQESVSLAQAIASSLSMNRLPVPEPTTFSGDPLRFTDWKMSFMTLIDRKPLSASEKMFYLKNYLAGEARKAVEGFFYRDSENAYNGAWKVLQDRYGNPFTIQRAFRDKLMKWPKISTNDPLALREFADFLQSCTEAIPYVKGLTILNDCEENHKLLKKLPEWIVRKWSRIVVDELDTSGNYPDLACFTGFLSKEARIACNPIASPLLINFKPVDDRISKRAKAFNTNTQPKSFAQEKQETNSSKPKSPCSVCKGEAHGITKCPTFTTKSVEDKRAFIHENRLCFGCLRKGHMIKDCKRRHTCNICSRRHPTCLHEDRKQRPVEAITNSSTSTEERASQETHKVVSHTSTQHASATSNIVPVFVSSVQEPHREILTYAILDTQSDSTFVLEDVLDKLNVNVQPVKLKLSTMTAIDTIISSKSAHGLQVRGLHSENCIQLQQAYSRDFIPVDKSYIPTKETALLWPHLRNLADKLPPLQDCDVGLLIGYDCPAALAPLEVILGDRNQPFAQRSELGWSIIGSSNPHLDRQGSQSFVHRLTVKELPVPSTTDVLKALESDFIERTHEDKHVSQDDVHFIQFLSNHITQKEDRHYEMPLPFKGNSPPNLPNNKRLATVRLQCLKKKLKANKRYYDQYKTFMEETINNGDAEPAPTTSERETEWYLPHHGIYHPRKPDKLRVVFDCSAKFHGVSLNDTLLTGPDLINPLVGVLCRFRKEAVAIICDIERMFHQFSVTPESRNYLKFLWWEGGDLEKEPQEYRMAVHLFGAASSPGCANFGLKHLARQHKASYPLASTFVEKNFYVDDGLVSVPSVDEAKQLISESQELCQRGGLRLHKFNSNEEAALSCLDPSERAANIEPLGFDPTPSERALGIQWSIKDDTFSFNITLKDQPSTRRGCLSVIASLYDPLGFIAPFSLSGKRILQELCHRGIGWDDPLPEDMKPRWEEWINGLLKLKEVSIQRCYHPHDFHDIVRVELHHFSDASCVGYGACSYLRYKNDKDEVHCSLVMAKARVAPSKVTSIPRLELAAAVVSAKLSVMLKCELDMKIDQEFFWTDSQVVLGYINNDARRFHIFVANRVQLIRNNSNPNQWYYVDTSENPADHASRGLRASDIHSTNWLRGPKFLWERELHLTPRTPTDLLVGDPEVKTIQVLATETNNCNDILRRLSQFSSWTTLVKVVARIKRLMSKQKQHSEHVTVEEREKAAETVIKIVQQQAFPHEIKMLQSGKDLPNSSSLFSLDPFWSEGLLCVGGRLKQSSLCHKVKHPVILPNNSHITKLIVSHYHAKTCHQGRTQTQMELRTNGFWVIGGSKLVAKLIHTCVLCRKLRRPTENQRMAELPKERLEASAPFTYSGMDCFGPFIVKKARKEYKRYGLIFTCLYSRAVHIEMLEDLSTDSFINALRCFISLRGAVRQLHCDQGSNFIGARNEFKEAFKQCDAKLLEIFLTERQCEFVFNAPSASHAGGVWERQIRTVRNVLNATFAQCPGRLDDASLRTLFYEAMAIVNSRPLTVDGINDPQALEPLTPNHLIMMKSKVALPPPGVFVKEDLYATKRWRRVQYLIEQFWGRWKREYLLNISTRKKWHLPQRNLRVNDIVIIKDDNLPRNHWQLGRVVETVQDSDGLVRRVKVQVGERKPQRKQDPPSKPSVIERPIQKLVLLLEN</sequence>
<dbReference type="SMART" id="SM00343">
    <property type="entry name" value="ZnF_C2HC"/>
    <property type="match status" value="2"/>
</dbReference>
<feature type="region of interest" description="Disordered" evidence="3">
    <location>
        <begin position="1"/>
        <end position="37"/>
    </location>
</feature>
<feature type="domain" description="Integrase catalytic" evidence="5">
    <location>
        <begin position="1655"/>
        <end position="1844"/>
    </location>
</feature>
<dbReference type="InterPro" id="IPR036397">
    <property type="entry name" value="RNaseH_sf"/>
</dbReference>
<evidence type="ECO:0000256" key="3">
    <source>
        <dbReference type="SAM" id="MobiDB-lite"/>
    </source>
</evidence>
<name>A0AAJ8DN76_LATCA</name>
<feature type="compositionally biased region" description="Basic and acidic residues" evidence="3">
    <location>
        <begin position="19"/>
        <end position="37"/>
    </location>
</feature>
<dbReference type="GO" id="GO:0003676">
    <property type="term" value="F:nucleic acid binding"/>
    <property type="evidence" value="ECO:0007669"/>
    <property type="project" value="InterPro"/>
</dbReference>
<dbReference type="CDD" id="cd01644">
    <property type="entry name" value="RT_pepA17"/>
    <property type="match status" value="1"/>
</dbReference>
<evidence type="ECO:0000313" key="6">
    <source>
        <dbReference type="Proteomes" id="UP000694890"/>
    </source>
</evidence>
<feature type="region of interest" description="Disordered" evidence="3">
    <location>
        <begin position="538"/>
        <end position="562"/>
    </location>
</feature>
<evidence type="ECO:0000259" key="4">
    <source>
        <dbReference type="PROSITE" id="PS50158"/>
    </source>
</evidence>
<dbReference type="Pfam" id="PF18701">
    <property type="entry name" value="DUF5641"/>
    <property type="match status" value="1"/>
</dbReference>
<organism evidence="6 8">
    <name type="scientific">Lates calcarifer</name>
    <name type="common">Barramundi</name>
    <name type="synonym">Holocentrus calcarifer</name>
    <dbReference type="NCBI Taxonomy" id="8187"/>
    <lineage>
        <taxon>Eukaryota</taxon>
        <taxon>Metazoa</taxon>
        <taxon>Chordata</taxon>
        <taxon>Craniata</taxon>
        <taxon>Vertebrata</taxon>
        <taxon>Euteleostomi</taxon>
        <taxon>Actinopterygii</taxon>
        <taxon>Neopterygii</taxon>
        <taxon>Teleostei</taxon>
        <taxon>Neoteleostei</taxon>
        <taxon>Acanthomorphata</taxon>
        <taxon>Carangaria</taxon>
        <taxon>Carangaria incertae sedis</taxon>
        <taxon>Centropomidae</taxon>
        <taxon>Lates</taxon>
    </lineage>
</organism>
<feature type="coiled-coil region" evidence="2">
    <location>
        <begin position="196"/>
        <end position="259"/>
    </location>
</feature>
<dbReference type="PANTHER" id="PTHR47331">
    <property type="entry name" value="PHD-TYPE DOMAIN-CONTAINING PROTEIN"/>
    <property type="match status" value="1"/>
</dbReference>
<evidence type="ECO:0000256" key="1">
    <source>
        <dbReference type="PROSITE-ProRule" id="PRU00047"/>
    </source>
</evidence>
<gene>
    <name evidence="7 8 9" type="primary">LOC108880168</name>
</gene>
<dbReference type="GeneID" id="108880168"/>
<protein>
    <submittedName>
        <fullName evidence="7 8">Uncharacterized protein LOC108880168</fullName>
    </submittedName>
</protein>
<keyword evidence="1" id="KW-0862">Zinc</keyword>
<dbReference type="KEGG" id="lcf:108880168"/>
<accession>A0AAJ8DN76</accession>